<organism evidence="10 11">
    <name type="scientific">Candidatus Atelocyanobacterium thalassa isolate SIO64986</name>
    <dbReference type="NCBI Taxonomy" id="1527444"/>
    <lineage>
        <taxon>Bacteria</taxon>
        <taxon>Bacillati</taxon>
        <taxon>Cyanobacteriota</taxon>
        <taxon>Cyanophyceae</taxon>
        <taxon>Oscillatoriophycideae</taxon>
        <taxon>Chroococcales</taxon>
        <taxon>Aphanothecaceae</taxon>
        <taxon>Candidatus Atelocyanobacterium</taxon>
        <taxon>Candidatus Atelocyanobacterium thalassae</taxon>
    </lineage>
</organism>
<feature type="transmembrane region" description="Helical" evidence="9">
    <location>
        <begin position="63"/>
        <end position="87"/>
    </location>
</feature>
<dbReference type="GO" id="GO:0015979">
    <property type="term" value="P:photosynthesis"/>
    <property type="evidence" value="ECO:0007669"/>
    <property type="project" value="UniProtKB-UniRule"/>
</dbReference>
<name>A0A086CIF7_9CHRO</name>
<dbReference type="Pfam" id="PF02392">
    <property type="entry name" value="Ycf4"/>
    <property type="match status" value="1"/>
</dbReference>
<dbReference type="PANTHER" id="PTHR33288:SF4">
    <property type="entry name" value="PHOTOSYSTEM I ASSEMBLY PROTEIN YCF4"/>
    <property type="match status" value="1"/>
</dbReference>
<comment type="subcellular location">
    <subcellularLocation>
        <location evidence="9">Cellular thylakoid membrane</location>
        <topology evidence="9">Multi-pass membrane protein</topology>
    </subcellularLocation>
    <subcellularLocation>
        <location evidence="2">Membrane</location>
        <topology evidence="2">Multi-pass membrane protein</topology>
    </subcellularLocation>
</comment>
<evidence type="ECO:0000256" key="7">
    <source>
        <dbReference type="ARBA" id="ARBA00023078"/>
    </source>
</evidence>
<dbReference type="STRING" id="1527444.ucyna2_00028"/>
<evidence type="ECO:0000256" key="9">
    <source>
        <dbReference type="HAMAP-Rule" id="MF_00437"/>
    </source>
</evidence>
<keyword evidence="4 9" id="KW-0602">Photosynthesis</keyword>
<dbReference type="HAMAP" id="MF_00437">
    <property type="entry name" value="Ycf4"/>
    <property type="match status" value="1"/>
</dbReference>
<evidence type="ECO:0000256" key="2">
    <source>
        <dbReference type="ARBA" id="ARBA00004141"/>
    </source>
</evidence>
<evidence type="ECO:0000256" key="6">
    <source>
        <dbReference type="ARBA" id="ARBA00022989"/>
    </source>
</evidence>
<dbReference type="PATRIC" id="fig|1527444.3.peg.27"/>
<dbReference type="NCBIfam" id="NF002712">
    <property type="entry name" value="PRK02542.1"/>
    <property type="match status" value="1"/>
</dbReference>
<proteinExistence type="inferred from homology"/>
<dbReference type="EMBL" id="JPSP01000001">
    <property type="protein sequence ID" value="KFF41971.1"/>
    <property type="molecule type" value="Genomic_DNA"/>
</dbReference>
<feature type="transmembrane region" description="Helical" evidence="9">
    <location>
        <begin position="21"/>
        <end position="43"/>
    </location>
</feature>
<dbReference type="Proteomes" id="UP000028922">
    <property type="component" value="Unassembled WGS sequence"/>
</dbReference>
<keyword evidence="6 9" id="KW-1133">Transmembrane helix</keyword>
<reference evidence="10 11" key="1">
    <citation type="submission" date="2014-08" db="EMBL/GenBank/DDBJ databases">
        <title>Comparative genomics reveals surprising divergence of two closely related strains of uncultivated UCYN-A cyanobacteria.</title>
        <authorList>
            <person name="Bombar D."/>
            <person name="Heller P."/>
            <person name="Sanchez-Baracaldo P."/>
            <person name="Carter B.J."/>
            <person name="Zert J.P."/>
        </authorList>
    </citation>
    <scope>NUCLEOTIDE SEQUENCE [LARGE SCALE GENOMIC DNA]</scope>
</reference>
<evidence type="ECO:0000256" key="1">
    <source>
        <dbReference type="ARBA" id="ARBA00002862"/>
    </source>
</evidence>
<evidence type="ECO:0000256" key="4">
    <source>
        <dbReference type="ARBA" id="ARBA00022531"/>
    </source>
</evidence>
<dbReference type="GO" id="GO:0031676">
    <property type="term" value="C:plasma membrane-derived thylakoid membrane"/>
    <property type="evidence" value="ECO:0007669"/>
    <property type="project" value="UniProtKB-SubCell"/>
</dbReference>
<evidence type="ECO:0000313" key="10">
    <source>
        <dbReference type="EMBL" id="KFF41971.1"/>
    </source>
</evidence>
<dbReference type="PANTHER" id="PTHR33288">
    <property type="match status" value="1"/>
</dbReference>
<evidence type="ECO:0000313" key="11">
    <source>
        <dbReference type="Proteomes" id="UP000028922"/>
    </source>
</evidence>
<dbReference type="AlphaFoldDB" id="A0A086CIF7"/>
<accession>A0A086CIF7</accession>
<comment type="similarity">
    <text evidence="3 9">Belongs to the Ycf4 family.</text>
</comment>
<dbReference type="GO" id="GO:0009522">
    <property type="term" value="C:photosystem I"/>
    <property type="evidence" value="ECO:0007669"/>
    <property type="project" value="InterPro"/>
</dbReference>
<comment type="function">
    <text evidence="1 9">Seems to be required for the assembly of the photosystem I complex.</text>
</comment>
<gene>
    <name evidence="9" type="primary">ycf4</name>
    <name evidence="10" type="ORF">ucyna2_00028</name>
</gene>
<comment type="caution">
    <text evidence="10">The sequence shown here is derived from an EMBL/GenBank/DDBJ whole genome shotgun (WGS) entry which is preliminary data.</text>
</comment>
<keyword evidence="7 9" id="KW-0793">Thylakoid</keyword>
<evidence type="ECO:0000256" key="5">
    <source>
        <dbReference type="ARBA" id="ARBA00022692"/>
    </source>
</evidence>
<dbReference type="InterPro" id="IPR003359">
    <property type="entry name" value="PSI_Ycf4_assembly"/>
</dbReference>
<evidence type="ECO:0000256" key="8">
    <source>
        <dbReference type="ARBA" id="ARBA00023136"/>
    </source>
</evidence>
<sequence>MVSDKLIFYQNVLGSRRLSNFFWALVTMIGGVGFLLAGLSSYLNINLLIVSDISSLQFIPQGIALMFYGITGSLLSLYQWFMIFLNIGSGYNEFNKETNVATIFRWGFPGKNRRIEFICPLEDVKAIRAEIRDGINTKRKLYLKVKNKRDIPLTRIGQPISLSDLENQAAELASFLSVPLEGI</sequence>
<evidence type="ECO:0000256" key="3">
    <source>
        <dbReference type="ARBA" id="ARBA00008198"/>
    </source>
</evidence>
<keyword evidence="5 9" id="KW-0812">Transmembrane</keyword>
<protein>
    <recommendedName>
        <fullName evidence="9">Photosystem I assembly protein Ycf4</fullName>
    </recommendedName>
</protein>
<keyword evidence="8 9" id="KW-0472">Membrane</keyword>
<dbReference type="eggNOG" id="ENOG502Z7YX">
    <property type="taxonomic scope" value="Bacteria"/>
</dbReference>